<comment type="caution">
    <text evidence="1">The sequence shown here is derived from an EMBL/GenBank/DDBJ whole genome shotgun (WGS) entry which is preliminary data.</text>
</comment>
<evidence type="ECO:0000313" key="2">
    <source>
        <dbReference type="Proteomes" id="UP000075635"/>
    </source>
</evidence>
<proteinExistence type="predicted"/>
<evidence type="ECO:0000313" key="1">
    <source>
        <dbReference type="EMBL" id="KYF92857.1"/>
    </source>
</evidence>
<protein>
    <submittedName>
        <fullName evidence="1">Uncharacterized protein</fullName>
    </submittedName>
</protein>
<reference evidence="1 2" key="1">
    <citation type="submission" date="2014-02" db="EMBL/GenBank/DDBJ databases">
        <title>The small core and large imbalanced accessory genome model reveals a collaborative survival strategy of Sorangium cellulosum strains in nature.</title>
        <authorList>
            <person name="Han K."/>
            <person name="Peng R."/>
            <person name="Blom J."/>
            <person name="Li Y.-Z."/>
        </authorList>
    </citation>
    <scope>NUCLEOTIDE SEQUENCE [LARGE SCALE GENOMIC DNA]</scope>
    <source>
        <strain evidence="1 2">So0011-07</strain>
    </source>
</reference>
<dbReference type="Proteomes" id="UP000075635">
    <property type="component" value="Unassembled WGS sequence"/>
</dbReference>
<dbReference type="EMBL" id="JEMB01000872">
    <property type="protein sequence ID" value="KYF92857.1"/>
    <property type="molecule type" value="Genomic_DNA"/>
</dbReference>
<dbReference type="AlphaFoldDB" id="A0A150SKQ2"/>
<accession>A0A150SKQ2</accession>
<name>A0A150SKQ2_SORCE</name>
<sequence length="80" mass="8784">MTQRSIAVALLAQAIEGGLVSDGEGAPGFPKQMWVVDENGQVFEAMYGGSRPGLYHGYPIRRADPFFDEVVRAWEKKLNG</sequence>
<gene>
    <name evidence="1" type="ORF">BE17_41235</name>
</gene>
<organism evidence="1 2">
    <name type="scientific">Sorangium cellulosum</name>
    <name type="common">Polyangium cellulosum</name>
    <dbReference type="NCBI Taxonomy" id="56"/>
    <lineage>
        <taxon>Bacteria</taxon>
        <taxon>Pseudomonadati</taxon>
        <taxon>Myxococcota</taxon>
        <taxon>Polyangia</taxon>
        <taxon>Polyangiales</taxon>
        <taxon>Polyangiaceae</taxon>
        <taxon>Sorangium</taxon>
    </lineage>
</organism>